<dbReference type="InterPro" id="IPR029006">
    <property type="entry name" value="ADF-H/Gelsolin-like_dom_sf"/>
</dbReference>
<dbReference type="Pfam" id="PF00626">
    <property type="entry name" value="Gelsolin"/>
    <property type="match status" value="3"/>
</dbReference>
<dbReference type="GO" id="GO:0005737">
    <property type="term" value="C:cytoplasm"/>
    <property type="evidence" value="ECO:0007669"/>
    <property type="project" value="TreeGrafter"/>
</dbReference>
<dbReference type="PRINTS" id="PR00597">
    <property type="entry name" value="GELSOLIN"/>
</dbReference>
<dbReference type="AlphaFoldDB" id="J7FIB6"/>
<feature type="domain" description="Gelsolin-like" evidence="1">
    <location>
        <begin position="59"/>
        <end position="140"/>
    </location>
</feature>
<dbReference type="PANTHER" id="PTHR11977">
    <property type="entry name" value="VILLIN"/>
    <property type="match status" value="1"/>
</dbReference>
<dbReference type="InterPro" id="IPR007123">
    <property type="entry name" value="Gelsolin-like_dom"/>
</dbReference>
<evidence type="ECO:0000313" key="2">
    <source>
        <dbReference type="EMBL" id="AFO68115.1"/>
    </source>
</evidence>
<dbReference type="GO" id="GO:0008154">
    <property type="term" value="P:actin polymerization or depolymerization"/>
    <property type="evidence" value="ECO:0007669"/>
    <property type="project" value="TreeGrafter"/>
</dbReference>
<protein>
    <submittedName>
        <fullName evidence="2">Gelsolin</fullName>
    </submittedName>
</protein>
<dbReference type="Gene3D" id="3.40.20.10">
    <property type="entry name" value="Severin"/>
    <property type="match status" value="3"/>
</dbReference>
<dbReference type="SUPFAM" id="SSF55753">
    <property type="entry name" value="Actin depolymerizing proteins"/>
    <property type="match status" value="3"/>
</dbReference>
<evidence type="ECO:0000259" key="1">
    <source>
        <dbReference type="Pfam" id="PF00626"/>
    </source>
</evidence>
<dbReference type="GO" id="GO:0015629">
    <property type="term" value="C:actin cytoskeleton"/>
    <property type="evidence" value="ECO:0007669"/>
    <property type="project" value="TreeGrafter"/>
</dbReference>
<dbReference type="GO" id="GO:0051015">
    <property type="term" value="F:actin filament binding"/>
    <property type="evidence" value="ECO:0007669"/>
    <property type="project" value="InterPro"/>
</dbReference>
<dbReference type="InterPro" id="IPR007122">
    <property type="entry name" value="Villin/Gelsolin"/>
</dbReference>
<dbReference type="EMBL" id="JN601112">
    <property type="protein sequence ID" value="AFO68115.1"/>
    <property type="molecule type" value="mRNA"/>
</dbReference>
<dbReference type="SMART" id="SM00262">
    <property type="entry name" value="GEL"/>
    <property type="match status" value="3"/>
</dbReference>
<name>J7FIB6_9BILA</name>
<accession>J7FIB6</accession>
<reference evidence="2" key="1">
    <citation type="submission" date="2011-08" db="EMBL/GenBank/DDBJ databases">
        <title>Cloning and sequence analysis of gelsolin and actin of Dendrorhynchus zhejiangensis.</title>
        <authorList>
            <person name="Chen L."/>
            <person name="Li T."/>
            <person name="Su X."/>
            <person name="Li Y."/>
        </authorList>
    </citation>
    <scope>NUCLEOTIDE SEQUENCE</scope>
</reference>
<feature type="domain" description="Gelsolin-like" evidence="1">
    <location>
        <begin position="293"/>
        <end position="362"/>
    </location>
</feature>
<dbReference type="PANTHER" id="PTHR11977:SF130">
    <property type="entry name" value="SEVERIN"/>
    <property type="match status" value="1"/>
</dbReference>
<sequence length="368" mass="42605">MSGLVKPKKYDWKDSNLALFGSKLEKDIKQAAAETEKAWQVVNAEDKPGLFIWRIVKFVPTPWPKEDYGSFFNGDSYIILNKYQKEGEEDWEYDAHFWIGAHSTQDEYGTAAYKTVELDTYLKDKAIQHREVQNHESDLFKSYFNELTILEGGAESGFRHVEPKSYKSRLIQIRHDKGKVRADEVPFTRKSLNSDDIFVVDCGKDIYQFNGKTCNLKEKMKATDYVNKLKDQHNAKLHITDESSAEWREIEDFKSLLPDEEIVEEPEPEGAQECKVLYRVSDKSGKLEITKIAEGNLSKGMLKREDVFFIDTGKELTVWIGRNASKAEIQCGMVYGHNFLKDKPNPIRPIRQVRDGREDKEFYKTLMA</sequence>
<proteinExistence type="evidence at transcript level"/>
<dbReference type="CDD" id="cd11290">
    <property type="entry name" value="gelsolin_S1_like"/>
    <property type="match status" value="1"/>
</dbReference>
<organism evidence="2">
    <name type="scientific">Lineidae sp. TWL-2008</name>
    <dbReference type="NCBI Taxonomy" id="544957"/>
    <lineage>
        <taxon>Eukaryota</taxon>
        <taxon>Metazoa</taxon>
        <taxon>Spiralia</taxon>
        <taxon>Lophotrochozoa</taxon>
        <taxon>Nemertea</taxon>
        <taxon>Pilidiophora</taxon>
        <taxon>Heteronemertea</taxon>
        <taxon>Lineidae</taxon>
    </lineage>
</organism>
<feature type="domain" description="Gelsolin-like" evidence="1">
    <location>
        <begin position="180"/>
        <end position="233"/>
    </location>
</feature>